<gene>
    <name evidence="2" type="ORF">KHU32_15740</name>
</gene>
<evidence type="ECO:0000259" key="1">
    <source>
        <dbReference type="Pfam" id="PF12728"/>
    </source>
</evidence>
<dbReference type="SUPFAM" id="SSF46955">
    <property type="entry name" value="Putative DNA-binding domain"/>
    <property type="match status" value="1"/>
</dbReference>
<dbReference type="InterPro" id="IPR041657">
    <property type="entry name" value="HTH_17"/>
</dbReference>
<organism evidence="2 3">
    <name type="scientific">Roseococcus pinisoli</name>
    <dbReference type="NCBI Taxonomy" id="2835040"/>
    <lineage>
        <taxon>Bacteria</taxon>
        <taxon>Pseudomonadati</taxon>
        <taxon>Pseudomonadota</taxon>
        <taxon>Alphaproteobacteria</taxon>
        <taxon>Acetobacterales</taxon>
        <taxon>Roseomonadaceae</taxon>
        <taxon>Roseococcus</taxon>
    </lineage>
</organism>
<evidence type="ECO:0000313" key="3">
    <source>
        <dbReference type="Proteomes" id="UP000766336"/>
    </source>
</evidence>
<accession>A0ABS5QIN2</accession>
<sequence length="76" mass="8034">MTNTSNAATFGKSIRQGDVLSTAQAADVIGVSSRTILRYVRQGVLPSEKRGIRGILAIRRVDAEALRVRLAGGGPL</sequence>
<dbReference type="Pfam" id="PF12728">
    <property type="entry name" value="HTH_17"/>
    <property type="match status" value="1"/>
</dbReference>
<feature type="domain" description="Helix-turn-helix" evidence="1">
    <location>
        <begin position="19"/>
        <end position="64"/>
    </location>
</feature>
<evidence type="ECO:0000313" key="2">
    <source>
        <dbReference type="EMBL" id="MBS7812403.1"/>
    </source>
</evidence>
<name>A0ABS5QIN2_9PROT</name>
<dbReference type="InterPro" id="IPR009061">
    <property type="entry name" value="DNA-bd_dom_put_sf"/>
</dbReference>
<protein>
    <submittedName>
        <fullName evidence="2">Helix-turn-helix domain-containing protein</fullName>
    </submittedName>
</protein>
<proteinExistence type="predicted"/>
<keyword evidence="3" id="KW-1185">Reference proteome</keyword>
<reference evidence="2 3" key="1">
    <citation type="submission" date="2021-05" db="EMBL/GenBank/DDBJ databases">
        <title>Roseococcus sp. XZZS9, whole genome shotgun sequencing project.</title>
        <authorList>
            <person name="Zhao G."/>
            <person name="Shen L."/>
        </authorList>
    </citation>
    <scope>NUCLEOTIDE SEQUENCE [LARGE SCALE GENOMIC DNA]</scope>
    <source>
        <strain evidence="2 3">XZZS9</strain>
    </source>
</reference>
<dbReference type="EMBL" id="JAHCDA010000003">
    <property type="protein sequence ID" value="MBS7812403.1"/>
    <property type="molecule type" value="Genomic_DNA"/>
</dbReference>
<dbReference type="Proteomes" id="UP000766336">
    <property type="component" value="Unassembled WGS sequence"/>
</dbReference>
<comment type="caution">
    <text evidence="2">The sequence shown here is derived from an EMBL/GenBank/DDBJ whole genome shotgun (WGS) entry which is preliminary data.</text>
</comment>
<dbReference type="RefSeq" id="WP_213671111.1">
    <property type="nucleotide sequence ID" value="NZ_JAHCDA010000003.1"/>
</dbReference>